<comment type="caution">
    <text evidence="3">The sequence shown here is derived from an EMBL/GenBank/DDBJ whole genome shotgun (WGS) entry which is preliminary data.</text>
</comment>
<keyword evidence="2" id="KW-1133">Transmembrane helix</keyword>
<protein>
    <submittedName>
        <fullName evidence="3">Uncharacterized protein</fullName>
    </submittedName>
</protein>
<dbReference type="EMBL" id="JAGRRH010000010">
    <property type="protein sequence ID" value="KAG7363361.1"/>
    <property type="molecule type" value="Genomic_DNA"/>
</dbReference>
<organism evidence="3 4">
    <name type="scientific">Nitzschia inconspicua</name>
    <dbReference type="NCBI Taxonomy" id="303405"/>
    <lineage>
        <taxon>Eukaryota</taxon>
        <taxon>Sar</taxon>
        <taxon>Stramenopiles</taxon>
        <taxon>Ochrophyta</taxon>
        <taxon>Bacillariophyta</taxon>
        <taxon>Bacillariophyceae</taxon>
        <taxon>Bacillariophycidae</taxon>
        <taxon>Bacillariales</taxon>
        <taxon>Bacillariaceae</taxon>
        <taxon>Nitzschia</taxon>
    </lineage>
</organism>
<keyword evidence="2" id="KW-0812">Transmembrane</keyword>
<dbReference type="OrthoDB" id="10478011at2759"/>
<feature type="transmembrane region" description="Helical" evidence="2">
    <location>
        <begin position="103"/>
        <end position="122"/>
    </location>
</feature>
<sequence length="203" mass="23127">MVLTSPRNRRRGRSPTKEFASTNAASAVARGDNDNTIDEDSSVELLDEDEQRALVDKLKADAAAQSRFFQRLYGYGIGGFATIFSLCFPLLCPDECYKERVCWIHAVYSSLIHVWTVHPFLVPSTKSQLYRWNGIISLIVQVVPWLIWMFGTAFLQDEDQFHLGLMIGNLVTYLGAFLIDWDMNSTNRALKELDDAQYKHKAL</sequence>
<gene>
    <name evidence="3" type="ORF">IV203_026721</name>
</gene>
<feature type="transmembrane region" description="Helical" evidence="2">
    <location>
        <begin position="72"/>
        <end position="91"/>
    </location>
</feature>
<reference evidence="3" key="1">
    <citation type="journal article" date="2021" name="Sci. Rep.">
        <title>Diploid genomic architecture of Nitzschia inconspicua, an elite biomass production diatom.</title>
        <authorList>
            <person name="Oliver A."/>
            <person name="Podell S."/>
            <person name="Pinowska A."/>
            <person name="Traller J.C."/>
            <person name="Smith S.R."/>
            <person name="McClure R."/>
            <person name="Beliaev A."/>
            <person name="Bohutskyi P."/>
            <person name="Hill E.A."/>
            <person name="Rabines A."/>
            <person name="Zheng H."/>
            <person name="Allen L.Z."/>
            <person name="Kuo A."/>
            <person name="Grigoriev I.V."/>
            <person name="Allen A.E."/>
            <person name="Hazlebeck D."/>
            <person name="Allen E.E."/>
        </authorList>
    </citation>
    <scope>NUCLEOTIDE SEQUENCE</scope>
    <source>
        <strain evidence="3">Hildebrandi</strain>
    </source>
</reference>
<accession>A0A9K3LMU1</accession>
<reference evidence="3" key="2">
    <citation type="submission" date="2021-04" db="EMBL/GenBank/DDBJ databases">
        <authorList>
            <person name="Podell S."/>
        </authorList>
    </citation>
    <scope>NUCLEOTIDE SEQUENCE</scope>
    <source>
        <strain evidence="3">Hildebrandi</strain>
    </source>
</reference>
<keyword evidence="2" id="KW-0472">Membrane</keyword>
<evidence type="ECO:0000256" key="2">
    <source>
        <dbReference type="SAM" id="Phobius"/>
    </source>
</evidence>
<dbReference type="Proteomes" id="UP000693970">
    <property type="component" value="Unassembled WGS sequence"/>
</dbReference>
<evidence type="ECO:0000313" key="4">
    <source>
        <dbReference type="Proteomes" id="UP000693970"/>
    </source>
</evidence>
<dbReference type="AlphaFoldDB" id="A0A9K3LMU1"/>
<proteinExistence type="predicted"/>
<name>A0A9K3LMU1_9STRA</name>
<keyword evidence="4" id="KW-1185">Reference proteome</keyword>
<feature type="transmembrane region" description="Helical" evidence="2">
    <location>
        <begin position="134"/>
        <end position="155"/>
    </location>
</feature>
<feature type="transmembrane region" description="Helical" evidence="2">
    <location>
        <begin position="161"/>
        <end position="181"/>
    </location>
</feature>
<evidence type="ECO:0000256" key="1">
    <source>
        <dbReference type="SAM" id="MobiDB-lite"/>
    </source>
</evidence>
<feature type="region of interest" description="Disordered" evidence="1">
    <location>
        <begin position="1"/>
        <end position="38"/>
    </location>
</feature>
<evidence type="ECO:0000313" key="3">
    <source>
        <dbReference type="EMBL" id="KAG7363361.1"/>
    </source>
</evidence>